<dbReference type="Proteomes" id="UP000184471">
    <property type="component" value="Unassembled WGS sequence"/>
</dbReference>
<evidence type="ECO:0000256" key="1">
    <source>
        <dbReference type="ARBA" id="ARBA00006432"/>
    </source>
</evidence>
<evidence type="ECO:0000256" key="2">
    <source>
        <dbReference type="ARBA" id="ARBA00022598"/>
    </source>
</evidence>
<evidence type="ECO:0000259" key="3">
    <source>
        <dbReference type="Pfam" id="PF00501"/>
    </source>
</evidence>
<keyword evidence="6" id="KW-1185">Reference proteome</keyword>
<protein>
    <submittedName>
        <fullName evidence="5">Long-chain acyl-CoA synthetase</fullName>
    </submittedName>
</protein>
<dbReference type="STRING" id="1070870.SAMN05444351_1495"/>
<dbReference type="InterPro" id="IPR042099">
    <property type="entry name" value="ANL_N_sf"/>
</dbReference>
<dbReference type="RefSeq" id="WP_073419344.1">
    <property type="nucleotide sequence ID" value="NZ_FQVX01000001.1"/>
</dbReference>
<dbReference type="NCBIfam" id="NF004837">
    <property type="entry name" value="PRK06187.1"/>
    <property type="match status" value="1"/>
</dbReference>
<proteinExistence type="inferred from homology"/>
<sequence>MSFNLATILRESALTSPDKPMLLIGPTTLTYRQVDVLSGQVAAGLRAAGLRRGDSVALQLPNVPQFVLAYFGALKAGMTLVPLNPLLKAPEVAYHLSDSGAKALVTFDAFADEAVTGAAEAGGVPVWVVSAGQAAAPADTTPFDELVAAGAGADPAEVEQMSPEDTAVIIYTSGTTGRPKGAELTHFQAYMAASVAAETFAYREDDVSMAVLPLFHVFGLSSVMNCAVRSAATLVLVPRFDVGAVLDAMEQHRVTVFCGVPTMFVALMHADLTGRDVSALRICVSGGASIPGEVIKGFEAAYPATILEGYGLSETAAIATFNRSAEERRVMSIGKRLWGCEVRVVDGQDAELPRGPEHVGEIVLRGHNVMKGYLGRPDATAEAMRGGWFHTGDLGYQDDDGFFYIVDRKKDLVIRGGFNVYPREIEEVLHEHPAIREAAVIGRPDERLGEEVVAFVSLRPGATAEPADVIAFCKERLAAYKYPRDVTVVDELPKGPSGKVLKTELRSR</sequence>
<dbReference type="GO" id="GO:0016877">
    <property type="term" value="F:ligase activity, forming carbon-sulfur bonds"/>
    <property type="evidence" value="ECO:0007669"/>
    <property type="project" value="UniProtKB-ARBA"/>
</dbReference>
<organism evidence="5 6">
    <name type="scientific">Geodermatophilus nigrescens</name>
    <dbReference type="NCBI Taxonomy" id="1070870"/>
    <lineage>
        <taxon>Bacteria</taxon>
        <taxon>Bacillati</taxon>
        <taxon>Actinomycetota</taxon>
        <taxon>Actinomycetes</taxon>
        <taxon>Geodermatophilales</taxon>
        <taxon>Geodermatophilaceae</taxon>
        <taxon>Geodermatophilus</taxon>
    </lineage>
</organism>
<evidence type="ECO:0000313" key="5">
    <source>
        <dbReference type="EMBL" id="SHF97306.1"/>
    </source>
</evidence>
<dbReference type="SUPFAM" id="SSF56801">
    <property type="entry name" value="Acetyl-CoA synthetase-like"/>
    <property type="match status" value="1"/>
</dbReference>
<keyword evidence="2" id="KW-0436">Ligase</keyword>
<dbReference type="Gene3D" id="3.30.300.30">
    <property type="match status" value="1"/>
</dbReference>
<dbReference type="PANTHER" id="PTHR43767:SF12">
    <property type="entry name" value="AMP-DEPENDENT SYNTHETASE AND LIGASE"/>
    <property type="match status" value="1"/>
</dbReference>
<dbReference type="InterPro" id="IPR050237">
    <property type="entry name" value="ATP-dep_AMP-bd_enzyme"/>
</dbReference>
<evidence type="ECO:0000259" key="4">
    <source>
        <dbReference type="Pfam" id="PF13193"/>
    </source>
</evidence>
<evidence type="ECO:0000313" key="6">
    <source>
        <dbReference type="Proteomes" id="UP000184471"/>
    </source>
</evidence>
<comment type="similarity">
    <text evidence="1">Belongs to the ATP-dependent AMP-binding enzyme family.</text>
</comment>
<dbReference type="AlphaFoldDB" id="A0A1M5G0R7"/>
<dbReference type="InterPro" id="IPR020845">
    <property type="entry name" value="AMP-binding_CS"/>
</dbReference>
<dbReference type="CDD" id="cd05936">
    <property type="entry name" value="FC-FACS_FadD_like"/>
    <property type="match status" value="1"/>
</dbReference>
<dbReference type="Pfam" id="PF00501">
    <property type="entry name" value="AMP-binding"/>
    <property type="match status" value="1"/>
</dbReference>
<feature type="domain" description="AMP-binding enzyme C-terminal" evidence="4">
    <location>
        <begin position="424"/>
        <end position="499"/>
    </location>
</feature>
<dbReference type="OrthoDB" id="4363623at2"/>
<accession>A0A1M5G0R7</accession>
<dbReference type="Pfam" id="PF13193">
    <property type="entry name" value="AMP-binding_C"/>
    <property type="match status" value="1"/>
</dbReference>
<reference evidence="5 6" key="1">
    <citation type="submission" date="2016-11" db="EMBL/GenBank/DDBJ databases">
        <authorList>
            <person name="Jaros S."/>
            <person name="Januszkiewicz K."/>
            <person name="Wedrychowicz H."/>
        </authorList>
    </citation>
    <scope>NUCLEOTIDE SEQUENCE [LARGE SCALE GENOMIC DNA]</scope>
    <source>
        <strain evidence="5 6">DSM 45408</strain>
    </source>
</reference>
<feature type="domain" description="AMP-dependent synthetase/ligase" evidence="3">
    <location>
        <begin position="10"/>
        <end position="374"/>
    </location>
</feature>
<gene>
    <name evidence="5" type="ORF">SAMN05444351_1495</name>
</gene>
<dbReference type="PANTHER" id="PTHR43767">
    <property type="entry name" value="LONG-CHAIN-FATTY-ACID--COA LIGASE"/>
    <property type="match status" value="1"/>
</dbReference>
<dbReference type="InterPro" id="IPR045851">
    <property type="entry name" value="AMP-bd_C_sf"/>
</dbReference>
<dbReference type="PROSITE" id="PS00455">
    <property type="entry name" value="AMP_BINDING"/>
    <property type="match status" value="1"/>
</dbReference>
<dbReference type="InterPro" id="IPR025110">
    <property type="entry name" value="AMP-bd_C"/>
</dbReference>
<dbReference type="Gene3D" id="3.40.50.12780">
    <property type="entry name" value="N-terminal domain of ligase-like"/>
    <property type="match status" value="1"/>
</dbReference>
<name>A0A1M5G0R7_9ACTN</name>
<dbReference type="FunFam" id="3.30.300.30:FF:000008">
    <property type="entry name" value="2,3-dihydroxybenzoate-AMP ligase"/>
    <property type="match status" value="1"/>
</dbReference>
<dbReference type="EMBL" id="FQVX01000001">
    <property type="protein sequence ID" value="SHF97306.1"/>
    <property type="molecule type" value="Genomic_DNA"/>
</dbReference>
<dbReference type="InterPro" id="IPR000873">
    <property type="entry name" value="AMP-dep_synth/lig_dom"/>
</dbReference>